<comment type="subunit">
    <text evidence="11">Homodimer.</text>
</comment>
<protein>
    <recommendedName>
        <fullName evidence="11">Bifunctional protein HldE</fullName>
    </recommendedName>
    <domain>
        <recommendedName>
            <fullName evidence="11">D-beta-D-heptose 7-phosphate kinase</fullName>
            <ecNumber evidence="11">2.7.1.167</ecNumber>
        </recommendedName>
        <alternativeName>
            <fullName evidence="11">D-beta-D-heptose 7-phosphotransferase</fullName>
        </alternativeName>
        <alternativeName>
            <fullName evidence="11">D-glycero-beta-D-manno-heptose-7-phosphate kinase</fullName>
        </alternativeName>
    </domain>
    <domain>
        <recommendedName>
            <fullName evidence="11">D-beta-D-heptose 1-phosphate adenylyltransferase</fullName>
            <ecNumber evidence="11">2.7.7.70</ecNumber>
        </recommendedName>
        <alternativeName>
            <fullName evidence="11">D-glycero-beta-D-manno-heptose 1-phosphate adenylyltransferase</fullName>
        </alternativeName>
    </domain>
</protein>
<keyword evidence="15" id="KW-1185">Reference proteome</keyword>
<feature type="region of interest" description="Ribokinase" evidence="11">
    <location>
        <begin position="1"/>
        <end position="336"/>
    </location>
</feature>
<dbReference type="NCBIfam" id="NF008454">
    <property type="entry name" value="PRK11316.1"/>
    <property type="match status" value="1"/>
</dbReference>
<comment type="function">
    <text evidence="1 11">Catalyzes the phosphorylation of D-glycero-D-manno-heptose 7-phosphate at the C-1 position to selectively form D-glycero-beta-D-manno-heptose-1,7-bisphosphate.</text>
</comment>
<comment type="pathway">
    <text evidence="11">Nucleotide-sugar biosynthesis; ADP-L-glycero-beta-D-manno-heptose biosynthesis; ADP-L-glycero-beta-D-manno-heptose from D-glycero-beta-D-manno-heptose 7-phosphate: step 3/4.</text>
</comment>
<evidence type="ECO:0000256" key="9">
    <source>
        <dbReference type="ARBA" id="ARBA00023277"/>
    </source>
</evidence>
<dbReference type="SUPFAM" id="SSF52374">
    <property type="entry name" value="Nucleotidylyl transferase"/>
    <property type="match status" value="1"/>
</dbReference>
<dbReference type="NCBIfam" id="TIGR02199">
    <property type="entry name" value="rfaE_dom_II"/>
    <property type="match status" value="1"/>
</dbReference>
<name>A0A9X0U605_9BACT</name>
<dbReference type="AlphaFoldDB" id="A0A9X0U605"/>
<evidence type="ECO:0000256" key="8">
    <source>
        <dbReference type="ARBA" id="ARBA00023268"/>
    </source>
</evidence>
<dbReference type="Gene3D" id="3.40.50.620">
    <property type="entry name" value="HUPs"/>
    <property type="match status" value="1"/>
</dbReference>
<comment type="similarity">
    <text evidence="11">In the N-terminal section; belongs to the carbohydrate kinase PfkB family.</text>
</comment>
<evidence type="ECO:0000256" key="11">
    <source>
        <dbReference type="HAMAP-Rule" id="MF_01603"/>
    </source>
</evidence>
<dbReference type="GO" id="GO:0005829">
    <property type="term" value="C:cytosol"/>
    <property type="evidence" value="ECO:0007669"/>
    <property type="project" value="TreeGrafter"/>
</dbReference>
<dbReference type="SUPFAM" id="SSF53613">
    <property type="entry name" value="Ribokinase-like"/>
    <property type="match status" value="1"/>
</dbReference>
<evidence type="ECO:0000256" key="6">
    <source>
        <dbReference type="ARBA" id="ARBA00022777"/>
    </source>
</evidence>
<organism evidence="14 15">
    <name type="scientific">Tunturiibacter gelidiferens</name>
    <dbReference type="NCBI Taxonomy" id="3069689"/>
    <lineage>
        <taxon>Bacteria</taxon>
        <taxon>Pseudomonadati</taxon>
        <taxon>Acidobacteriota</taxon>
        <taxon>Terriglobia</taxon>
        <taxon>Terriglobales</taxon>
        <taxon>Acidobacteriaceae</taxon>
        <taxon>Tunturiibacter</taxon>
    </lineage>
</organism>
<comment type="pathway">
    <text evidence="11">Nucleotide-sugar biosynthesis; ADP-L-glycero-beta-D-manno-heptose biosynthesis; ADP-L-glycero-beta-D-manno-heptose from D-glycero-beta-D-manno-heptose 7-phosphate: step 1/4.</text>
</comment>
<feature type="region of interest" description="Cytidylyltransferase" evidence="11">
    <location>
        <begin position="363"/>
        <end position="502"/>
    </location>
</feature>
<feature type="domain" description="Cytidyltransferase-like" evidence="13">
    <location>
        <begin position="363"/>
        <end position="471"/>
    </location>
</feature>
<evidence type="ECO:0000256" key="3">
    <source>
        <dbReference type="ARBA" id="ARBA00022679"/>
    </source>
</evidence>
<feature type="domain" description="Carbohydrate kinase PfkB" evidence="12">
    <location>
        <begin position="20"/>
        <end position="318"/>
    </location>
</feature>
<dbReference type="FunFam" id="3.40.1190.20:FF:000002">
    <property type="entry name" value="Bifunctional protein HldE"/>
    <property type="match status" value="1"/>
</dbReference>
<proteinExistence type="inferred from homology"/>
<gene>
    <name evidence="11" type="primary">hldE</name>
    <name evidence="14" type="ORF">HDF14_004215</name>
</gene>
<dbReference type="GO" id="GO:0016773">
    <property type="term" value="F:phosphotransferase activity, alcohol group as acceptor"/>
    <property type="evidence" value="ECO:0007669"/>
    <property type="project" value="InterPro"/>
</dbReference>
<evidence type="ECO:0000259" key="13">
    <source>
        <dbReference type="Pfam" id="PF01467"/>
    </source>
</evidence>
<comment type="similarity">
    <text evidence="11">In the C-terminal section; belongs to the cytidylyltransferase family.</text>
</comment>
<comment type="catalytic activity">
    <reaction evidence="10 11">
        <text>D-glycero-beta-D-manno-heptose 1-phosphate + ATP + H(+) = ADP-D-glycero-beta-D-manno-heptose + diphosphate</text>
        <dbReference type="Rhea" id="RHEA:27465"/>
        <dbReference type="ChEBI" id="CHEBI:15378"/>
        <dbReference type="ChEBI" id="CHEBI:30616"/>
        <dbReference type="ChEBI" id="CHEBI:33019"/>
        <dbReference type="ChEBI" id="CHEBI:59967"/>
        <dbReference type="ChEBI" id="CHEBI:61593"/>
        <dbReference type="EC" id="2.7.7.70"/>
    </reaction>
</comment>
<dbReference type="Pfam" id="PF00294">
    <property type="entry name" value="PfkB"/>
    <property type="match status" value="1"/>
</dbReference>
<dbReference type="EMBL" id="JACHEB010000010">
    <property type="protein sequence ID" value="MBB5330580.1"/>
    <property type="molecule type" value="Genomic_DNA"/>
</dbReference>
<evidence type="ECO:0000256" key="4">
    <source>
        <dbReference type="ARBA" id="ARBA00022695"/>
    </source>
</evidence>
<evidence type="ECO:0000256" key="7">
    <source>
        <dbReference type="ARBA" id="ARBA00022840"/>
    </source>
</evidence>
<keyword evidence="6 11" id="KW-0418">Kinase</keyword>
<dbReference type="EC" id="2.7.7.70" evidence="11"/>
<accession>A0A9X0U605</accession>
<dbReference type="Proteomes" id="UP000535182">
    <property type="component" value="Unassembled WGS sequence"/>
</dbReference>
<keyword evidence="5 11" id="KW-0547">Nucleotide-binding</keyword>
<dbReference type="InterPro" id="IPR004821">
    <property type="entry name" value="Cyt_trans-like"/>
</dbReference>
<evidence type="ECO:0000256" key="5">
    <source>
        <dbReference type="ARBA" id="ARBA00022741"/>
    </source>
</evidence>
<evidence type="ECO:0000256" key="1">
    <source>
        <dbReference type="ARBA" id="ARBA00002319"/>
    </source>
</evidence>
<evidence type="ECO:0000313" key="14">
    <source>
        <dbReference type="EMBL" id="MBB5330580.1"/>
    </source>
</evidence>
<dbReference type="CDD" id="cd01172">
    <property type="entry name" value="RfaE_like"/>
    <property type="match status" value="1"/>
</dbReference>
<evidence type="ECO:0000256" key="2">
    <source>
        <dbReference type="ARBA" id="ARBA00003753"/>
    </source>
</evidence>
<dbReference type="Pfam" id="PF01467">
    <property type="entry name" value="CTP_transf_like"/>
    <property type="match status" value="1"/>
</dbReference>
<dbReference type="InterPro" id="IPR011611">
    <property type="entry name" value="PfkB_dom"/>
</dbReference>
<dbReference type="InterPro" id="IPR011914">
    <property type="entry name" value="RfaE_dom_II"/>
</dbReference>
<keyword evidence="3 11" id="KW-0808">Transferase</keyword>
<dbReference type="PANTHER" id="PTHR46969:SF1">
    <property type="entry name" value="BIFUNCTIONAL PROTEIN HLDE"/>
    <property type="match status" value="1"/>
</dbReference>
<feature type="active site" evidence="11">
    <location>
        <position position="281"/>
    </location>
</feature>
<evidence type="ECO:0000313" key="15">
    <source>
        <dbReference type="Proteomes" id="UP000535182"/>
    </source>
</evidence>
<keyword evidence="4 11" id="KW-0548">Nucleotidyltransferase</keyword>
<dbReference type="InterPro" id="IPR023030">
    <property type="entry name" value="Bifunc_HldE"/>
</dbReference>
<dbReference type="GO" id="GO:0005524">
    <property type="term" value="F:ATP binding"/>
    <property type="evidence" value="ECO:0007669"/>
    <property type="project" value="UniProtKB-UniRule"/>
</dbReference>
<evidence type="ECO:0000259" key="12">
    <source>
        <dbReference type="Pfam" id="PF00294"/>
    </source>
</evidence>
<dbReference type="Gene3D" id="3.40.1190.20">
    <property type="match status" value="1"/>
</dbReference>
<dbReference type="RefSeq" id="WP_183980118.1">
    <property type="nucleotide sequence ID" value="NZ_JACHEB010000010.1"/>
</dbReference>
<dbReference type="InterPro" id="IPR011913">
    <property type="entry name" value="RfaE_dom_I"/>
</dbReference>
<dbReference type="NCBIfam" id="TIGR00125">
    <property type="entry name" value="cyt_tran_rel"/>
    <property type="match status" value="1"/>
</dbReference>
<dbReference type="EC" id="2.7.1.167" evidence="11"/>
<dbReference type="InterPro" id="IPR014729">
    <property type="entry name" value="Rossmann-like_a/b/a_fold"/>
</dbReference>
<comment type="caution">
    <text evidence="14">The sequence shown here is derived from an EMBL/GenBank/DDBJ whole genome shotgun (WGS) entry which is preliminary data.</text>
</comment>
<dbReference type="InterPro" id="IPR029056">
    <property type="entry name" value="Ribokinase-like"/>
</dbReference>
<keyword evidence="9 11" id="KW-0119">Carbohydrate metabolism</keyword>
<dbReference type="GO" id="GO:0033786">
    <property type="term" value="F:heptose-1-phosphate adenylyltransferase activity"/>
    <property type="evidence" value="ECO:0007669"/>
    <property type="project" value="UniProtKB-UniRule"/>
</dbReference>
<comment type="function">
    <text evidence="2 11">Catalyzes the ADP transfer from ATP to D-glycero-beta-D-manno-heptose 1-phosphate, yielding ADP-D-glycero-beta-D-manno-heptose.</text>
</comment>
<dbReference type="GO" id="GO:0033785">
    <property type="term" value="F:heptose 7-phosphate kinase activity"/>
    <property type="evidence" value="ECO:0007669"/>
    <property type="project" value="UniProtKB-UniRule"/>
</dbReference>
<sequence length="502" mass="53494">MLPELHSILNLLEGGFSQLKVLVIGDIMLDRYIHGEVERISPEAPVPVIRHAQRYERAGGAANVAMNLAGLGCQTFLAGLWGSDAEQTELAAILDRANIDTTGVVSSSLPTISKTRIVGRMQQLLRLDIESRDPFPAAEAQRLQERATELVTKVHAVILSDYAKGALTRSLCEVVIRAARTARIPVFVDPKTPDFSKYSGATTVCPNLGELSTATGIPSHHTEELLIAGRALVAEHDFKFLTVTMSEKGINVLRTPSADEPGIYHSPARAREVFDVSGAGDTVIATLTASIAGGLTVETAVELANLAAGIVVSKVGTVPIAAHELVAVLTPSSGLTAGEKILDLDRLKLRIAEWRSSGETIVFTNGCFDLLHVGHITLLEDCHRFGSKLVLGLNSDASVCRLKGPTRPIVSGRERARVMAALAAVDAVVLFEEDTPLELIRAVKPNVLVKGGDYTIETVVGHEDVIAGGGRVEIVPTVEGFSTTNIVKKLTASPAVSEETQK</sequence>
<comment type="catalytic activity">
    <reaction evidence="11">
        <text>D-glycero-beta-D-manno-heptose 7-phosphate + ATP = D-glycero-beta-D-manno-heptose 1,7-bisphosphate + ADP + H(+)</text>
        <dbReference type="Rhea" id="RHEA:27473"/>
        <dbReference type="ChEBI" id="CHEBI:15378"/>
        <dbReference type="ChEBI" id="CHEBI:30616"/>
        <dbReference type="ChEBI" id="CHEBI:60204"/>
        <dbReference type="ChEBI" id="CHEBI:60208"/>
        <dbReference type="ChEBI" id="CHEBI:456216"/>
        <dbReference type="EC" id="2.7.1.167"/>
    </reaction>
</comment>
<keyword evidence="8 11" id="KW-0511">Multifunctional enzyme</keyword>
<dbReference type="HAMAP" id="MF_01603">
    <property type="entry name" value="HldE"/>
    <property type="match status" value="1"/>
</dbReference>
<feature type="binding site" evidence="11">
    <location>
        <begin position="207"/>
        <end position="210"/>
    </location>
    <ligand>
        <name>ATP</name>
        <dbReference type="ChEBI" id="CHEBI:30616"/>
    </ligand>
</feature>
<dbReference type="PANTHER" id="PTHR46969">
    <property type="entry name" value="BIFUNCTIONAL PROTEIN HLDE"/>
    <property type="match status" value="1"/>
</dbReference>
<evidence type="ECO:0000256" key="10">
    <source>
        <dbReference type="ARBA" id="ARBA00047428"/>
    </source>
</evidence>
<dbReference type="NCBIfam" id="TIGR02198">
    <property type="entry name" value="rfaE_dom_I"/>
    <property type="match status" value="1"/>
</dbReference>
<keyword evidence="7 11" id="KW-0067">ATP-binding</keyword>
<reference evidence="14 15" key="1">
    <citation type="submission" date="2020-08" db="EMBL/GenBank/DDBJ databases">
        <title>Genomic Encyclopedia of Type Strains, Phase IV (KMG-V): Genome sequencing to study the core and pangenomes of soil and plant-associated prokaryotes.</title>
        <authorList>
            <person name="Whitman W."/>
        </authorList>
    </citation>
    <scope>NUCLEOTIDE SEQUENCE [LARGE SCALE GENOMIC DNA]</scope>
    <source>
        <strain evidence="14 15">X5P2</strain>
    </source>
</reference>